<keyword evidence="3" id="KW-1185">Reference proteome</keyword>
<name>T1F8T3_HELRO</name>
<dbReference type="AlphaFoldDB" id="T1F8T3"/>
<dbReference type="KEGG" id="hro:HELRODRAFT_175071"/>
<accession>T1F8T3</accession>
<dbReference type="InParanoid" id="T1F8T3"/>
<evidence type="ECO:0000313" key="1">
    <source>
        <dbReference type="EMBL" id="ESO01044.1"/>
    </source>
</evidence>
<dbReference type="EnsemblMetazoa" id="HelroT175071">
    <property type="protein sequence ID" value="HelroP175071"/>
    <property type="gene ID" value="HelroG175071"/>
</dbReference>
<protein>
    <submittedName>
        <fullName evidence="1 2">Uncharacterized protein</fullName>
    </submittedName>
</protein>
<reference evidence="1 3" key="2">
    <citation type="journal article" date="2013" name="Nature">
        <title>Insights into bilaterian evolution from three spiralian genomes.</title>
        <authorList>
            <person name="Simakov O."/>
            <person name="Marletaz F."/>
            <person name="Cho S.J."/>
            <person name="Edsinger-Gonzales E."/>
            <person name="Havlak P."/>
            <person name="Hellsten U."/>
            <person name="Kuo D.H."/>
            <person name="Larsson T."/>
            <person name="Lv J."/>
            <person name="Arendt D."/>
            <person name="Savage R."/>
            <person name="Osoegawa K."/>
            <person name="de Jong P."/>
            <person name="Grimwood J."/>
            <person name="Chapman J.A."/>
            <person name="Shapiro H."/>
            <person name="Aerts A."/>
            <person name="Otillar R.P."/>
            <person name="Terry A.Y."/>
            <person name="Boore J.L."/>
            <person name="Grigoriev I.V."/>
            <person name="Lindberg D.R."/>
            <person name="Seaver E.C."/>
            <person name="Weisblat D.A."/>
            <person name="Putnam N.H."/>
            <person name="Rokhsar D.S."/>
        </authorList>
    </citation>
    <scope>NUCLEOTIDE SEQUENCE</scope>
</reference>
<evidence type="ECO:0000313" key="3">
    <source>
        <dbReference type="Proteomes" id="UP000015101"/>
    </source>
</evidence>
<organism evidence="2 3">
    <name type="scientific">Helobdella robusta</name>
    <name type="common">Californian leech</name>
    <dbReference type="NCBI Taxonomy" id="6412"/>
    <lineage>
        <taxon>Eukaryota</taxon>
        <taxon>Metazoa</taxon>
        <taxon>Spiralia</taxon>
        <taxon>Lophotrochozoa</taxon>
        <taxon>Annelida</taxon>
        <taxon>Clitellata</taxon>
        <taxon>Hirudinea</taxon>
        <taxon>Rhynchobdellida</taxon>
        <taxon>Glossiphoniidae</taxon>
        <taxon>Helobdella</taxon>
    </lineage>
</organism>
<dbReference type="Proteomes" id="UP000015101">
    <property type="component" value="Unassembled WGS sequence"/>
</dbReference>
<dbReference type="GeneID" id="20205232"/>
<evidence type="ECO:0000313" key="2">
    <source>
        <dbReference type="EnsemblMetazoa" id="HelroP175071"/>
    </source>
</evidence>
<gene>
    <name evidence="2" type="primary">20205232</name>
    <name evidence="1" type="ORF">HELRODRAFT_175071</name>
</gene>
<proteinExistence type="predicted"/>
<dbReference type="EMBL" id="AMQM01005138">
    <property type="status" value="NOT_ANNOTATED_CDS"/>
    <property type="molecule type" value="Genomic_DNA"/>
</dbReference>
<reference evidence="2" key="3">
    <citation type="submission" date="2015-06" db="UniProtKB">
        <authorList>
            <consortium name="EnsemblMetazoa"/>
        </authorList>
    </citation>
    <scope>IDENTIFICATION</scope>
</reference>
<dbReference type="RefSeq" id="XP_009020756.1">
    <property type="nucleotide sequence ID" value="XM_009022508.1"/>
</dbReference>
<reference evidence="3" key="1">
    <citation type="submission" date="2012-12" db="EMBL/GenBank/DDBJ databases">
        <authorList>
            <person name="Hellsten U."/>
            <person name="Grimwood J."/>
            <person name="Chapman J.A."/>
            <person name="Shapiro H."/>
            <person name="Aerts A."/>
            <person name="Otillar R.P."/>
            <person name="Terry A.Y."/>
            <person name="Boore J.L."/>
            <person name="Simakov O."/>
            <person name="Marletaz F."/>
            <person name="Cho S.-J."/>
            <person name="Edsinger-Gonzales E."/>
            <person name="Havlak P."/>
            <person name="Kuo D.-H."/>
            <person name="Larsson T."/>
            <person name="Lv J."/>
            <person name="Arendt D."/>
            <person name="Savage R."/>
            <person name="Osoegawa K."/>
            <person name="de Jong P."/>
            <person name="Lindberg D.R."/>
            <person name="Seaver E.C."/>
            <person name="Weisblat D.A."/>
            <person name="Putnam N.H."/>
            <person name="Grigoriev I.V."/>
            <person name="Rokhsar D.S."/>
        </authorList>
    </citation>
    <scope>NUCLEOTIDE SEQUENCE</scope>
</reference>
<dbReference type="EMBL" id="KB096830">
    <property type="protein sequence ID" value="ESO01044.1"/>
    <property type="molecule type" value="Genomic_DNA"/>
</dbReference>
<sequence length="124" mass="14459">MKENAKVETSKVVELGTRHETTNKMVTNWICVMIQHSNEIDNNNNEMIVLYVITMQWELTESCYQRLMDSCYDEHVATARIRTHVNRLNMFSKFCGGSNPRKSNNFTSQIVAHVVRLPYFLIIS</sequence>
<dbReference type="CTD" id="20205232"/>
<dbReference type="HOGENOM" id="CLU_2006366_0_0_1"/>